<reference evidence="1 2" key="1">
    <citation type="journal article" date="2018" name="Microbes Environ.">
        <title>Comparative Genomic Insights into Endofungal Lifestyles of Two Bacterial Endosymbionts, Mycoavidus cysteinexigens and Burkholderia rhizoxinica.</title>
        <authorList>
            <person name="Sharmin D."/>
            <person name="Guo Y."/>
            <person name="Nishizawa T."/>
            <person name="Ohshima S."/>
            <person name="Sato Y."/>
            <person name="Takashima Y."/>
            <person name="Narisawa K."/>
            <person name="Ohta H."/>
        </authorList>
    </citation>
    <scope>NUCLEOTIDE SEQUENCE [LARGE SCALE GENOMIC DNA]</scope>
    <source>
        <strain evidence="1 2">B1-EB</strain>
    </source>
</reference>
<keyword evidence="2" id="KW-1185">Reference proteome</keyword>
<dbReference type="KEGG" id="mcys:MCB1EB_0400"/>
<proteinExistence type="predicted"/>
<gene>
    <name evidence="1" type="ORF">MCB1EB_0400</name>
</gene>
<organism evidence="1 2">
    <name type="scientific">Mycoavidus cysteinexigens</name>
    <dbReference type="NCBI Taxonomy" id="1553431"/>
    <lineage>
        <taxon>Bacteria</taxon>
        <taxon>Pseudomonadati</taxon>
        <taxon>Pseudomonadota</taxon>
        <taxon>Betaproteobacteria</taxon>
        <taxon>Burkholderiales</taxon>
        <taxon>Burkholderiaceae</taxon>
        <taxon>Mycoavidus</taxon>
    </lineage>
</organism>
<dbReference type="AlphaFoldDB" id="A0A2Z6ET46"/>
<sequence length="74" mass="8432">MGNIRDSENDPAILASIWIPEFDREPTSISLAEVAEADAFNASVCWQWREQALGLREFYQQLQNSKTKSVNPFT</sequence>
<dbReference type="RefSeq" id="WP_045363263.1">
    <property type="nucleotide sequence ID" value="NZ_AP018150.1"/>
</dbReference>
<evidence type="ECO:0000313" key="2">
    <source>
        <dbReference type="Proteomes" id="UP000282597"/>
    </source>
</evidence>
<dbReference type="EMBL" id="AP018150">
    <property type="protein sequence ID" value="BBE08561.1"/>
    <property type="molecule type" value="Genomic_DNA"/>
</dbReference>
<evidence type="ECO:0000313" key="1">
    <source>
        <dbReference type="EMBL" id="BBE08561.1"/>
    </source>
</evidence>
<protein>
    <submittedName>
        <fullName evidence="1">Uncharacterized protein</fullName>
    </submittedName>
</protein>
<accession>A0A2Z6ET46</accession>
<name>A0A2Z6ET46_9BURK</name>
<dbReference type="Proteomes" id="UP000282597">
    <property type="component" value="Chromosome"/>
</dbReference>